<keyword evidence="1" id="KW-1133">Transmembrane helix</keyword>
<organism evidence="2 3">
    <name type="scientific">Fusobacterium vincentii 4_1_13</name>
    <dbReference type="NCBI Taxonomy" id="469606"/>
    <lineage>
        <taxon>Bacteria</taxon>
        <taxon>Fusobacteriati</taxon>
        <taxon>Fusobacteriota</taxon>
        <taxon>Fusobacteriia</taxon>
        <taxon>Fusobacteriales</taxon>
        <taxon>Fusobacteriaceae</taxon>
        <taxon>Fusobacterium</taxon>
    </lineage>
</organism>
<dbReference type="AlphaFoldDB" id="A0A0M1VV68"/>
<name>A0A0M1VV68_FUSVC</name>
<evidence type="ECO:0000256" key="1">
    <source>
        <dbReference type="SAM" id="Phobius"/>
    </source>
</evidence>
<reference evidence="2 3" key="1">
    <citation type="submission" date="2011-10" db="EMBL/GenBank/DDBJ databases">
        <title>The Genome Sequence of Fusobacterium sp. 4_1_13.</title>
        <authorList>
            <consortium name="The Broad Institute Genome Sequencing Platform"/>
            <person name="Earl A."/>
            <person name="Ward D."/>
            <person name="Feldgarden M."/>
            <person name="Gevers D."/>
            <person name="Strauss J."/>
            <person name="Ambrose C."/>
            <person name="Allen-Vercoe E."/>
            <person name="Young S.K."/>
            <person name="Zeng Q."/>
            <person name="Gargeya S."/>
            <person name="Fitzgerald M."/>
            <person name="Haas B."/>
            <person name="Abouelleil A."/>
            <person name="Alvarado L."/>
            <person name="Arachchi H.M."/>
            <person name="Berlin A."/>
            <person name="Brown A."/>
            <person name="Chapman S.B."/>
            <person name="Chen Z."/>
            <person name="Dunbar C."/>
            <person name="Freedman E."/>
            <person name="Gearin G."/>
            <person name="Goldberg J."/>
            <person name="Griggs A."/>
            <person name="Gujja S."/>
            <person name="Heiman D."/>
            <person name="Howarth C."/>
            <person name="Larson L."/>
            <person name="Lui A."/>
            <person name="MacDonald P.J."/>
            <person name="Montmayeur A."/>
            <person name="Murphy C."/>
            <person name="Neiman D."/>
            <person name="Pearson M."/>
            <person name="Priest M."/>
            <person name="Roberts A."/>
            <person name="Saif S."/>
            <person name="Shea T."/>
            <person name="Shenoy N."/>
            <person name="Sisk P."/>
            <person name="Stolte C."/>
            <person name="Sykes S."/>
            <person name="Wortman J."/>
            <person name="Nusbaum C."/>
            <person name="Birren B."/>
        </authorList>
    </citation>
    <scope>NUCLEOTIDE SEQUENCE [LARGE SCALE GENOMIC DNA]</scope>
    <source>
        <strain evidence="2 3">4_1_13</strain>
    </source>
</reference>
<dbReference type="RefSeq" id="WP_008803182.1">
    <property type="nucleotide sequence ID" value="NZ_KQ235737.1"/>
</dbReference>
<feature type="transmembrane region" description="Helical" evidence="1">
    <location>
        <begin position="12"/>
        <end position="36"/>
    </location>
</feature>
<evidence type="ECO:0000313" key="2">
    <source>
        <dbReference type="EMBL" id="EEO40582.1"/>
    </source>
</evidence>
<protein>
    <submittedName>
        <fullName evidence="2">Uncharacterized protein</fullName>
    </submittedName>
</protein>
<gene>
    <name evidence="2" type="ORF">FSCG_01295</name>
</gene>
<dbReference type="Proteomes" id="UP000004925">
    <property type="component" value="Unassembled WGS sequence"/>
</dbReference>
<proteinExistence type="predicted"/>
<dbReference type="HOGENOM" id="CLU_3007746_0_0_0"/>
<dbReference type="EMBL" id="ACDE02000019">
    <property type="protein sequence ID" value="EEO40582.1"/>
    <property type="molecule type" value="Genomic_DNA"/>
</dbReference>
<comment type="caution">
    <text evidence="2">The sequence shown here is derived from an EMBL/GenBank/DDBJ whole genome shotgun (WGS) entry which is preliminary data.</text>
</comment>
<sequence length="56" mass="6519">MLNKSVITLFGINLYSMDILLIITILLYASVALIIYDKNLFREEDFINDSMVRKYG</sequence>
<keyword evidence="1" id="KW-0472">Membrane</keyword>
<evidence type="ECO:0000313" key="3">
    <source>
        <dbReference type="Proteomes" id="UP000004925"/>
    </source>
</evidence>
<accession>A0A0M1VV68</accession>
<keyword evidence="1" id="KW-0812">Transmembrane</keyword>